<protein>
    <submittedName>
        <fullName evidence="1">Uncharacterized protein</fullName>
    </submittedName>
</protein>
<reference evidence="2" key="1">
    <citation type="journal article" date="2019" name="Int. J. Syst. Evol. Microbiol.">
        <title>The Global Catalogue of Microorganisms (GCM) 10K type strain sequencing project: providing services to taxonomists for standard genome sequencing and annotation.</title>
        <authorList>
            <consortium name="The Broad Institute Genomics Platform"/>
            <consortium name="The Broad Institute Genome Sequencing Center for Infectious Disease"/>
            <person name="Wu L."/>
            <person name="Ma J."/>
        </authorList>
    </citation>
    <scope>NUCLEOTIDE SEQUENCE [LARGE SCALE GENOMIC DNA]</scope>
    <source>
        <strain evidence="2">KCTC 42211</strain>
    </source>
</reference>
<dbReference type="RefSeq" id="WP_386711995.1">
    <property type="nucleotide sequence ID" value="NZ_JBHRYF010000011.1"/>
</dbReference>
<sequence>MYAASFHTDPDNEFFLVPEGMGGAFSLEEHPFSAAGLLEDLKAKQEWASHVAYVRSEVVELPDGSVASRNMPLSGTGIHHDAQLVYFYYGVPGSEP</sequence>
<comment type="caution">
    <text evidence="1">The sequence shown here is derived from an EMBL/GenBank/DDBJ whole genome shotgun (WGS) entry which is preliminary data.</text>
</comment>
<evidence type="ECO:0000313" key="2">
    <source>
        <dbReference type="Proteomes" id="UP001595724"/>
    </source>
</evidence>
<keyword evidence="2" id="KW-1185">Reference proteome</keyword>
<accession>A0ABV7UXV5</accession>
<gene>
    <name evidence="1" type="ORF">ACFOM9_13775</name>
</gene>
<proteinExistence type="predicted"/>
<dbReference type="Proteomes" id="UP001595724">
    <property type="component" value="Unassembled WGS sequence"/>
</dbReference>
<evidence type="ECO:0000313" key="1">
    <source>
        <dbReference type="EMBL" id="MFC3661132.1"/>
    </source>
</evidence>
<name>A0ABV7UXV5_9GAMM</name>
<organism evidence="1 2">
    <name type="scientific">Luteimonas notoginsengisoli</name>
    <dbReference type="NCBI Taxonomy" id="1578200"/>
    <lineage>
        <taxon>Bacteria</taxon>
        <taxon>Pseudomonadati</taxon>
        <taxon>Pseudomonadota</taxon>
        <taxon>Gammaproteobacteria</taxon>
        <taxon>Lysobacterales</taxon>
        <taxon>Lysobacteraceae</taxon>
        <taxon>Luteimonas</taxon>
    </lineage>
</organism>
<dbReference type="EMBL" id="JBHRYF010000011">
    <property type="protein sequence ID" value="MFC3661132.1"/>
    <property type="molecule type" value="Genomic_DNA"/>
</dbReference>